<comment type="similarity">
    <text evidence="1">Belongs to the GSP E family.</text>
</comment>
<dbReference type="InterPro" id="IPR027417">
    <property type="entry name" value="P-loop_NTPase"/>
</dbReference>
<accession>A0ABT1L8N0</accession>
<dbReference type="PANTHER" id="PTHR30486">
    <property type="entry name" value="TWITCHING MOTILITY PROTEIN PILT"/>
    <property type="match status" value="1"/>
</dbReference>
<sequence>MASRFGALTPWLKREDNQDVQVLPEAPVVERPVEDTRPQKPALIEEKVKLHAKIIDEFNLPVLEKLSRDELFGQLAPYVSDHVRNERIPLNQRELDAFIEEIIDEMIGLGPIEPLLKDPTINDILINTHATIYVERFGMLETTSVRFKDEAHLLRIINKIVAGVGRRVDESSPMVDARLADGSRVNAAIRPVAIDGPLVSIRKFSKKPLTVERLIEVDALRAPMVEVLRAAVRGRLSIMISGGTGSGKTTMLNALSGFISHKERLITIEDAAELQLQQPHVGRLETRPPNADGRGEIRQRELVKNALRMRPDRIILGEVRGEEAFDMLQAMNTGHEGSMATIHANNAREALRRLEQMVGMANMPMSQQSIRSQIAGAVQMVVQLQRLSDGKRRVTSISEITGMEGEVIQMQEIFRFVKENIDAAGNIHGSFRATGVRPSFLAALKAMGVDLPAAYFDSGSPL</sequence>
<feature type="domain" description="Bacterial type II secretion system protein E" evidence="2">
    <location>
        <begin position="108"/>
        <end position="386"/>
    </location>
</feature>
<dbReference type="InterPro" id="IPR001482">
    <property type="entry name" value="T2SS/T4SS_dom"/>
</dbReference>
<evidence type="ECO:0000313" key="3">
    <source>
        <dbReference type="EMBL" id="MCP8937860.1"/>
    </source>
</evidence>
<dbReference type="Pfam" id="PF00437">
    <property type="entry name" value="T2SSE"/>
    <property type="match status" value="1"/>
</dbReference>
<dbReference type="PANTHER" id="PTHR30486:SF15">
    <property type="entry name" value="TYPE II_IV SECRETION SYSTEM ATPASE"/>
    <property type="match status" value="1"/>
</dbReference>
<evidence type="ECO:0000256" key="1">
    <source>
        <dbReference type="ARBA" id="ARBA00006611"/>
    </source>
</evidence>
<evidence type="ECO:0000259" key="2">
    <source>
        <dbReference type="Pfam" id="PF00437"/>
    </source>
</evidence>
<proteinExistence type="inferred from homology"/>
<comment type="caution">
    <text evidence="3">The sequence shown here is derived from an EMBL/GenBank/DDBJ whole genome shotgun (WGS) entry which is preliminary data.</text>
</comment>
<evidence type="ECO:0000313" key="4">
    <source>
        <dbReference type="Proteomes" id="UP001205890"/>
    </source>
</evidence>
<keyword evidence="4" id="KW-1185">Reference proteome</keyword>
<dbReference type="SUPFAM" id="SSF52540">
    <property type="entry name" value="P-loop containing nucleoside triphosphate hydrolases"/>
    <property type="match status" value="1"/>
</dbReference>
<dbReference type="EMBL" id="JANCLU010000003">
    <property type="protein sequence ID" value="MCP8937860.1"/>
    <property type="molecule type" value="Genomic_DNA"/>
</dbReference>
<name>A0ABT1L8N0_9HYPH</name>
<dbReference type="Gene3D" id="3.40.50.300">
    <property type="entry name" value="P-loop containing nucleotide triphosphate hydrolases"/>
    <property type="match status" value="1"/>
</dbReference>
<dbReference type="Gene3D" id="3.30.450.380">
    <property type="match status" value="1"/>
</dbReference>
<dbReference type="CDD" id="cd01130">
    <property type="entry name" value="VirB11-like_ATPase"/>
    <property type="match status" value="1"/>
</dbReference>
<dbReference type="InterPro" id="IPR050921">
    <property type="entry name" value="T4SS_GSP_E_ATPase"/>
</dbReference>
<dbReference type="RefSeq" id="WP_254739232.1">
    <property type="nucleotide sequence ID" value="NZ_JANCLU010000003.1"/>
</dbReference>
<reference evidence="3 4" key="1">
    <citation type="submission" date="2022-07" db="EMBL/GenBank/DDBJ databases">
        <authorList>
            <person name="Li W.-J."/>
            <person name="Deng Q.-Q."/>
        </authorList>
    </citation>
    <scope>NUCLEOTIDE SEQUENCE [LARGE SCALE GENOMIC DNA]</scope>
    <source>
        <strain evidence="3 4">SYSU M60028</strain>
    </source>
</reference>
<organism evidence="3 4">
    <name type="scientific">Alsobacter ponti</name>
    <dbReference type="NCBI Taxonomy" id="2962936"/>
    <lineage>
        <taxon>Bacteria</taxon>
        <taxon>Pseudomonadati</taxon>
        <taxon>Pseudomonadota</taxon>
        <taxon>Alphaproteobacteria</taxon>
        <taxon>Hyphomicrobiales</taxon>
        <taxon>Alsobacteraceae</taxon>
        <taxon>Alsobacter</taxon>
    </lineage>
</organism>
<gene>
    <name evidence="3" type="ORF">NK718_04980</name>
</gene>
<dbReference type="Proteomes" id="UP001205890">
    <property type="component" value="Unassembled WGS sequence"/>
</dbReference>
<protein>
    <submittedName>
        <fullName evidence="3">CpaF family protein</fullName>
    </submittedName>
</protein>